<evidence type="ECO:0000256" key="4">
    <source>
        <dbReference type="ARBA" id="ARBA00022723"/>
    </source>
</evidence>
<protein>
    <recommendedName>
        <fullName evidence="2">Cytochrome bc1 complex Rieske iron-sulfur subunit</fullName>
    </recommendedName>
    <alternativeName>
        <fullName evidence="8">Cytochrome bc1 reductase complex subunit QcrA</fullName>
    </alternativeName>
</protein>
<dbReference type="GO" id="GO:0016020">
    <property type="term" value="C:membrane"/>
    <property type="evidence" value="ECO:0007669"/>
    <property type="project" value="InterPro"/>
</dbReference>
<comment type="caution">
    <text evidence="12">The sequence shown here is derived from an EMBL/GenBank/DDBJ whole genome shotgun (WGS) entry which is preliminary data.</text>
</comment>
<evidence type="ECO:0000256" key="9">
    <source>
        <dbReference type="ARBA" id="ARBA00034078"/>
    </source>
</evidence>
<feature type="region of interest" description="Disordered" evidence="10">
    <location>
        <begin position="44"/>
        <end position="71"/>
    </location>
</feature>
<feature type="domain" description="Rieske" evidence="11">
    <location>
        <begin position="64"/>
        <end position="156"/>
    </location>
</feature>
<dbReference type="PROSITE" id="PS51318">
    <property type="entry name" value="TAT"/>
    <property type="match status" value="1"/>
</dbReference>
<evidence type="ECO:0000256" key="7">
    <source>
        <dbReference type="ARBA" id="ARBA00023157"/>
    </source>
</evidence>
<dbReference type="RefSeq" id="WP_122195575.1">
    <property type="nucleotide sequence ID" value="NZ_JBHSKC010000017.1"/>
</dbReference>
<dbReference type="InterPro" id="IPR006311">
    <property type="entry name" value="TAT_signal"/>
</dbReference>
<dbReference type="PROSITE" id="PS51296">
    <property type="entry name" value="RIESKE"/>
    <property type="match status" value="1"/>
</dbReference>
<evidence type="ECO:0000256" key="5">
    <source>
        <dbReference type="ARBA" id="ARBA00023004"/>
    </source>
</evidence>
<keyword evidence="7" id="KW-1015">Disulfide bond</keyword>
<dbReference type="EMBL" id="RFFG01000029">
    <property type="protein sequence ID" value="RMI42938.1"/>
    <property type="molecule type" value="Genomic_DNA"/>
</dbReference>
<dbReference type="GO" id="GO:0051537">
    <property type="term" value="F:2 iron, 2 sulfur cluster binding"/>
    <property type="evidence" value="ECO:0007669"/>
    <property type="project" value="UniProtKB-KW"/>
</dbReference>
<keyword evidence="5" id="KW-0408">Iron</keyword>
<evidence type="ECO:0000256" key="1">
    <source>
        <dbReference type="ARBA" id="ARBA00002494"/>
    </source>
</evidence>
<dbReference type="FunFam" id="2.102.10.10:FF:000016">
    <property type="entry name" value="Nitrite reductase/ring-hydroxylating ferredoxin subunit"/>
    <property type="match status" value="1"/>
</dbReference>
<dbReference type="PANTHER" id="PTHR10134">
    <property type="entry name" value="CYTOCHROME B-C1 COMPLEX SUBUNIT RIESKE, MITOCHONDRIAL"/>
    <property type="match status" value="1"/>
</dbReference>
<evidence type="ECO:0000256" key="3">
    <source>
        <dbReference type="ARBA" id="ARBA00022714"/>
    </source>
</evidence>
<comment type="cofactor">
    <cofactor evidence="9">
        <name>[2Fe-2S] cluster</name>
        <dbReference type="ChEBI" id="CHEBI:190135"/>
    </cofactor>
</comment>
<dbReference type="InterPro" id="IPR017941">
    <property type="entry name" value="Rieske_2Fe-2S"/>
</dbReference>
<dbReference type="Proteomes" id="UP000282674">
    <property type="component" value="Unassembled WGS sequence"/>
</dbReference>
<feature type="compositionally biased region" description="Gly residues" evidence="10">
    <location>
        <begin position="44"/>
        <end position="65"/>
    </location>
</feature>
<dbReference type="Gene3D" id="2.102.10.10">
    <property type="entry name" value="Rieske [2Fe-2S] iron-sulphur domain"/>
    <property type="match status" value="1"/>
</dbReference>
<dbReference type="GO" id="GO:0046872">
    <property type="term" value="F:metal ion binding"/>
    <property type="evidence" value="ECO:0007669"/>
    <property type="project" value="UniProtKB-KW"/>
</dbReference>
<organism evidence="12 13">
    <name type="scientific">Actinomadura harenae</name>
    <dbReference type="NCBI Taxonomy" id="2483351"/>
    <lineage>
        <taxon>Bacteria</taxon>
        <taxon>Bacillati</taxon>
        <taxon>Actinomycetota</taxon>
        <taxon>Actinomycetes</taxon>
        <taxon>Streptosporangiales</taxon>
        <taxon>Thermomonosporaceae</taxon>
        <taxon>Actinomadura</taxon>
    </lineage>
</organism>
<proteinExistence type="predicted"/>
<keyword evidence="6" id="KW-0411">Iron-sulfur</keyword>
<evidence type="ECO:0000256" key="8">
    <source>
        <dbReference type="ARBA" id="ARBA00029586"/>
    </source>
</evidence>
<dbReference type="CDD" id="cd03467">
    <property type="entry name" value="Rieske"/>
    <property type="match status" value="1"/>
</dbReference>
<dbReference type="InterPro" id="IPR014349">
    <property type="entry name" value="Rieske_Fe-S_prot"/>
</dbReference>
<sequence length="157" mass="14722">MSQEHQQSATGSPLSGDLGRRGLLLGAGIAGVAGLAAACGGGGGGGGSSSGGGSPQGGGAGGGTSLGNASDIPVGGGKIFTDAKVVVTQPSQGEFKAFSAVCTHQGCTVGSVSGGLIHCPCHGSEYRITDGSVAQPPAPAPLPPKKITVSGGEITLA</sequence>
<dbReference type="InterPro" id="IPR036922">
    <property type="entry name" value="Rieske_2Fe-2S_sf"/>
</dbReference>
<evidence type="ECO:0000256" key="10">
    <source>
        <dbReference type="SAM" id="MobiDB-lite"/>
    </source>
</evidence>
<dbReference type="GO" id="GO:0004497">
    <property type="term" value="F:monooxygenase activity"/>
    <property type="evidence" value="ECO:0007669"/>
    <property type="project" value="UniProtKB-ARBA"/>
</dbReference>
<accession>A0A3M2M758</accession>
<dbReference type="AlphaFoldDB" id="A0A3M2M758"/>
<dbReference type="PRINTS" id="PR00162">
    <property type="entry name" value="RIESKE"/>
</dbReference>
<dbReference type="Pfam" id="PF00355">
    <property type="entry name" value="Rieske"/>
    <property type="match status" value="1"/>
</dbReference>
<feature type="region of interest" description="Disordered" evidence="10">
    <location>
        <begin position="136"/>
        <end position="157"/>
    </location>
</feature>
<dbReference type="GO" id="GO:0016705">
    <property type="term" value="F:oxidoreductase activity, acting on paired donors, with incorporation or reduction of molecular oxygen"/>
    <property type="evidence" value="ECO:0007669"/>
    <property type="project" value="UniProtKB-ARBA"/>
</dbReference>
<evidence type="ECO:0000256" key="6">
    <source>
        <dbReference type="ARBA" id="ARBA00023014"/>
    </source>
</evidence>
<evidence type="ECO:0000313" key="13">
    <source>
        <dbReference type="Proteomes" id="UP000282674"/>
    </source>
</evidence>
<evidence type="ECO:0000256" key="2">
    <source>
        <dbReference type="ARBA" id="ARBA00015816"/>
    </source>
</evidence>
<comment type="function">
    <text evidence="1">Iron-sulfur subunit of the cytochrome bc1 complex, an essential component of the respiratory electron transport chain required for ATP synthesis. The bc1 complex catalyzes the oxidation of menaquinol and the reduction of cytochrome c in the respiratory chain. The bc1 complex operates through a Q-cycle mechanism that couples electron transfer to generation of the proton gradient that drives ATP synthesis.</text>
</comment>
<dbReference type="SUPFAM" id="SSF50022">
    <property type="entry name" value="ISP domain"/>
    <property type="match status" value="1"/>
</dbReference>
<gene>
    <name evidence="12" type="ORF">EBO15_18120</name>
</gene>
<dbReference type="OrthoDB" id="25106at2"/>
<keyword evidence="13" id="KW-1185">Reference proteome</keyword>
<evidence type="ECO:0000259" key="11">
    <source>
        <dbReference type="PROSITE" id="PS51296"/>
    </source>
</evidence>
<dbReference type="InterPro" id="IPR005805">
    <property type="entry name" value="Rieske_Fe-S_prot_C"/>
</dbReference>
<keyword evidence="3" id="KW-0001">2Fe-2S</keyword>
<reference evidence="12 13" key="1">
    <citation type="submission" date="2018-10" db="EMBL/GenBank/DDBJ databases">
        <title>Isolation from soil.</title>
        <authorList>
            <person name="Hu J."/>
        </authorList>
    </citation>
    <scope>NUCLEOTIDE SEQUENCE [LARGE SCALE GENOMIC DNA]</scope>
    <source>
        <strain evidence="12 13">NEAU-Ht49</strain>
    </source>
</reference>
<keyword evidence="4" id="KW-0479">Metal-binding</keyword>
<name>A0A3M2M758_9ACTN</name>
<evidence type="ECO:0000313" key="12">
    <source>
        <dbReference type="EMBL" id="RMI42938.1"/>
    </source>
</evidence>